<name>A0A4R8RTD4_COLTR</name>
<feature type="region of interest" description="Disordered" evidence="1">
    <location>
        <begin position="93"/>
        <end position="127"/>
    </location>
</feature>
<organism evidence="4 5">
    <name type="scientific">Colletotrichum trifolii</name>
    <dbReference type="NCBI Taxonomy" id="5466"/>
    <lineage>
        <taxon>Eukaryota</taxon>
        <taxon>Fungi</taxon>
        <taxon>Dikarya</taxon>
        <taxon>Ascomycota</taxon>
        <taxon>Pezizomycotina</taxon>
        <taxon>Sordariomycetes</taxon>
        <taxon>Hypocreomycetidae</taxon>
        <taxon>Glomerellales</taxon>
        <taxon>Glomerellaceae</taxon>
        <taxon>Colletotrichum</taxon>
        <taxon>Colletotrichum orbiculare species complex</taxon>
    </lineage>
</organism>
<feature type="region of interest" description="Disordered" evidence="1">
    <location>
        <begin position="208"/>
        <end position="232"/>
    </location>
</feature>
<keyword evidence="5" id="KW-1185">Reference proteome</keyword>
<dbReference type="EMBL" id="RYZW01000009">
    <property type="protein sequence ID" value="TDZ71870.1"/>
    <property type="molecule type" value="Genomic_DNA"/>
</dbReference>
<reference evidence="4 5" key="1">
    <citation type="submission" date="2018-12" db="EMBL/GenBank/DDBJ databases">
        <title>Genome sequence and assembly of Colletotrichum trifolii.</title>
        <authorList>
            <person name="Gan P."/>
            <person name="Shirasu K."/>
        </authorList>
    </citation>
    <scope>NUCLEOTIDE SEQUENCE [LARGE SCALE GENOMIC DNA]</scope>
    <source>
        <strain evidence="4 5">543-2</strain>
    </source>
</reference>
<keyword evidence="2" id="KW-0472">Membrane</keyword>
<evidence type="ECO:0000313" key="5">
    <source>
        <dbReference type="Proteomes" id="UP000295703"/>
    </source>
</evidence>
<evidence type="ECO:0000256" key="3">
    <source>
        <dbReference type="SAM" id="SignalP"/>
    </source>
</evidence>
<accession>A0A4R8RTD4</accession>
<evidence type="ECO:0000256" key="1">
    <source>
        <dbReference type="SAM" id="MobiDB-lite"/>
    </source>
</evidence>
<dbReference type="Proteomes" id="UP000295703">
    <property type="component" value="Unassembled WGS sequence"/>
</dbReference>
<feature type="chain" id="PRO_5020278786" evidence="3">
    <location>
        <begin position="20"/>
        <end position="232"/>
    </location>
</feature>
<sequence>MRLFQVLLLGLAAAHETLALVPLDAPSFIHKLGLGADASASASATKPDASRIPDDSLPPAVYYTFAAEPSASTPNMAVPTTLIVASAAPVPSHRIPRPSSSTPLPGAPEPASSAPASTASPYPPDAPSESADVGIIVGVLVGGIAFVATTAYFVVWLVLRKRREARREAEFARGMVDDGEQQPHHHAHAMKRKHLSVVLEVPASEMHETPAENTVGSPRHVAELMGRPQSPR</sequence>
<proteinExistence type="predicted"/>
<feature type="compositionally biased region" description="Low complexity" evidence="1">
    <location>
        <begin position="109"/>
        <end position="120"/>
    </location>
</feature>
<dbReference type="AlphaFoldDB" id="A0A4R8RTD4"/>
<protein>
    <submittedName>
        <fullName evidence="4">Uncharacterized protein</fullName>
    </submittedName>
</protein>
<feature type="transmembrane region" description="Helical" evidence="2">
    <location>
        <begin position="133"/>
        <end position="159"/>
    </location>
</feature>
<feature type="signal peptide" evidence="3">
    <location>
        <begin position="1"/>
        <end position="19"/>
    </location>
</feature>
<evidence type="ECO:0000313" key="4">
    <source>
        <dbReference type="EMBL" id="TDZ71870.1"/>
    </source>
</evidence>
<keyword evidence="3" id="KW-0732">Signal</keyword>
<evidence type="ECO:0000256" key="2">
    <source>
        <dbReference type="SAM" id="Phobius"/>
    </source>
</evidence>
<comment type="caution">
    <text evidence="4">The sequence shown here is derived from an EMBL/GenBank/DDBJ whole genome shotgun (WGS) entry which is preliminary data.</text>
</comment>
<keyword evidence="2" id="KW-1133">Transmembrane helix</keyword>
<keyword evidence="2" id="KW-0812">Transmembrane</keyword>
<gene>
    <name evidence="4" type="ORF">CTRI78_v001717</name>
</gene>